<dbReference type="PANTHER" id="PTHR12827">
    <property type="entry name" value="MEIOTIC CHECKPOINT REGULATOR TSG24 FAMILY MEMBER"/>
    <property type="match status" value="1"/>
</dbReference>
<keyword evidence="3" id="KW-0498">Mitosis</keyword>
<evidence type="ECO:0000313" key="9">
    <source>
        <dbReference type="Proteomes" id="UP001295423"/>
    </source>
</evidence>
<feature type="domain" description="Anaphase-promoting complex subunit 1 N-terminal" evidence="6">
    <location>
        <begin position="133"/>
        <end position="304"/>
    </location>
</feature>
<gene>
    <name evidence="8" type="ORF">CYCCA115_LOCUS23827</name>
</gene>
<evidence type="ECO:0000313" key="8">
    <source>
        <dbReference type="EMBL" id="CAJ1969662.1"/>
    </source>
</evidence>
<dbReference type="Proteomes" id="UP001295423">
    <property type="component" value="Unassembled WGS sequence"/>
</dbReference>
<dbReference type="GO" id="GO:0070979">
    <property type="term" value="P:protein K11-linked ubiquitination"/>
    <property type="evidence" value="ECO:0007669"/>
    <property type="project" value="TreeGrafter"/>
</dbReference>
<dbReference type="GO" id="GO:0005680">
    <property type="term" value="C:anaphase-promoting complex"/>
    <property type="evidence" value="ECO:0007669"/>
    <property type="project" value="InterPro"/>
</dbReference>
<protein>
    <recommendedName>
        <fullName evidence="10">Anaphase-promoting complex subunit 1</fullName>
    </recommendedName>
</protein>
<comment type="caution">
    <text evidence="8">The sequence shown here is derived from an EMBL/GenBank/DDBJ whole genome shotgun (WGS) entry which is preliminary data.</text>
</comment>
<evidence type="ECO:0008006" key="10">
    <source>
        <dbReference type="Google" id="ProtNLM"/>
    </source>
</evidence>
<evidence type="ECO:0000256" key="4">
    <source>
        <dbReference type="ARBA" id="ARBA00023306"/>
    </source>
</evidence>
<dbReference type="GO" id="GO:0060090">
    <property type="term" value="F:molecular adaptor activity"/>
    <property type="evidence" value="ECO:0007669"/>
    <property type="project" value="TreeGrafter"/>
</dbReference>
<evidence type="ECO:0000256" key="1">
    <source>
        <dbReference type="ARBA" id="ARBA00010547"/>
    </source>
</evidence>
<dbReference type="InterPro" id="IPR011989">
    <property type="entry name" value="ARM-like"/>
</dbReference>
<dbReference type="GO" id="GO:0031145">
    <property type="term" value="P:anaphase-promoting complex-dependent catabolic process"/>
    <property type="evidence" value="ECO:0007669"/>
    <property type="project" value="TreeGrafter"/>
</dbReference>
<dbReference type="Pfam" id="PF12859">
    <property type="entry name" value="ANAPC1"/>
    <property type="match status" value="1"/>
</dbReference>
<dbReference type="InterPro" id="IPR041221">
    <property type="entry name" value="APC1_C"/>
</dbReference>
<dbReference type="GO" id="GO:0007091">
    <property type="term" value="P:metaphase/anaphase transition of mitotic cell cycle"/>
    <property type="evidence" value="ECO:0007669"/>
    <property type="project" value="TreeGrafter"/>
</dbReference>
<organism evidence="8 9">
    <name type="scientific">Cylindrotheca closterium</name>
    <dbReference type="NCBI Taxonomy" id="2856"/>
    <lineage>
        <taxon>Eukaryota</taxon>
        <taxon>Sar</taxon>
        <taxon>Stramenopiles</taxon>
        <taxon>Ochrophyta</taxon>
        <taxon>Bacillariophyta</taxon>
        <taxon>Bacillariophyceae</taxon>
        <taxon>Bacillariophycidae</taxon>
        <taxon>Bacillariales</taxon>
        <taxon>Bacillariaceae</taxon>
        <taxon>Cylindrotheca</taxon>
    </lineage>
</organism>
<name>A0AAD2GCK1_9STRA</name>
<proteinExistence type="inferred from homology"/>
<evidence type="ECO:0000256" key="3">
    <source>
        <dbReference type="ARBA" id="ARBA00022776"/>
    </source>
</evidence>
<dbReference type="Pfam" id="PF18122">
    <property type="entry name" value="APC1_C"/>
    <property type="match status" value="1"/>
</dbReference>
<dbReference type="Gene3D" id="1.25.10.10">
    <property type="entry name" value="Leucine-rich Repeat Variant"/>
    <property type="match status" value="2"/>
</dbReference>
<dbReference type="InterPro" id="IPR024990">
    <property type="entry name" value="Apc1"/>
</dbReference>
<feature type="region of interest" description="Disordered" evidence="5">
    <location>
        <begin position="370"/>
        <end position="417"/>
    </location>
</feature>
<comment type="similarity">
    <text evidence="1">Belongs to the APC1 family.</text>
</comment>
<reference evidence="8" key="1">
    <citation type="submission" date="2023-08" db="EMBL/GenBank/DDBJ databases">
        <authorList>
            <person name="Audoor S."/>
            <person name="Bilcke G."/>
        </authorList>
    </citation>
    <scope>NUCLEOTIDE SEQUENCE</scope>
</reference>
<keyword evidence="9" id="KW-1185">Reference proteome</keyword>
<dbReference type="InterPro" id="IPR049255">
    <property type="entry name" value="Apc1_N"/>
</dbReference>
<keyword evidence="2" id="KW-0132">Cell division</keyword>
<dbReference type="EMBL" id="CAKOGP040002424">
    <property type="protein sequence ID" value="CAJ1969662.1"/>
    <property type="molecule type" value="Genomic_DNA"/>
</dbReference>
<dbReference type="PANTHER" id="PTHR12827:SF3">
    <property type="entry name" value="ANAPHASE-PROMOTING COMPLEX SUBUNIT 1"/>
    <property type="match status" value="1"/>
</dbReference>
<evidence type="ECO:0000256" key="5">
    <source>
        <dbReference type="SAM" id="MobiDB-lite"/>
    </source>
</evidence>
<feature type="domain" description="Anaphase-promoting complex subunit 1 C-terminal" evidence="7">
    <location>
        <begin position="1815"/>
        <end position="1936"/>
    </location>
</feature>
<accession>A0AAD2GCK1</accession>
<evidence type="ECO:0000259" key="6">
    <source>
        <dbReference type="Pfam" id="PF12859"/>
    </source>
</evidence>
<feature type="compositionally biased region" description="Polar residues" evidence="5">
    <location>
        <begin position="400"/>
        <end position="417"/>
    </location>
</feature>
<evidence type="ECO:0000256" key="2">
    <source>
        <dbReference type="ARBA" id="ARBA00022618"/>
    </source>
</evidence>
<dbReference type="GO" id="GO:0051301">
    <property type="term" value="P:cell division"/>
    <property type="evidence" value="ECO:0007669"/>
    <property type="project" value="UniProtKB-KW"/>
</dbReference>
<keyword evidence="4" id="KW-0131">Cell cycle</keyword>
<sequence length="1979" mass="216894">MTKEATPLWITPLLNYKQPEVTVGHYEVVQRVVMPSPHPNKKEAEIETSVENFIRPEGNVAWRRVAVRSGPSCHEQTMHASFVLPEDRQNLSGKSSIVCWAAFPEQPDHKLLCVLASATLLCIYDVYPKGKAYTLGGEGHSIPLPFEACGVYAIDDGQGLLLQRTETLEDNLAFDAQNRTWTSTGLQGEDEDDGFVLKAPPRPLRFRESTGTEFGSLSMPNNPTTAPSLFSLSHPLDDILPVSNIRDADSQNSPFEDVFEKILFVGVVRWVDPATTAAERKEHLQPICVTYHTHKKVHAIWEIKNSPPPPPQAPLWEVSSQWRSSEGLNSHLGVLQQDFDDMVLLEPPHDPNASRFNPVARKEALADALGVRKSPHKVGEHPRARNLPSRSANRPRAQKPSGTNLSLLSPLSKPATNETLMDIDTTVETATRPPLLSIGPFASLHPKIAMVRIYQEEDITKEASHIFLISNEEGSGTLTLCMVRPRDDDTSNPNEVVLCPLISARKGTPVLNGNIGQFQVVPVTTIPCVSAAPLQASPVPCCFVGQEKKRLGHSHKAATDMLLLHNDSQGQRKMTLCRNSMPIVDCAVHENSGFGFGIVDDIRDAVGNRIDLIIESGSSEPVCLRTRITLEVESNAVCEKVVQAVEATLCSPKFRESTSKGIEVALKIRADCVRMQQALLQPPDGRSAVDGDAASKAVGSVLCALLVLELLGKDVNNKSSQAMESSTPEMSAWELLLNSEYHKNYSSAECPQLIPPSASAIPGTLDTFWRWDDLGDLHSLTVECLKEDATSFAASVFDSMHAVYEDFKVYGSSRDEGIRFVGSILCQVCSVCPTSVGIPRDLFMGHYRRDLGDELFERTVAAANIQQESVVTPKAKQLSSHRYPPCIMSWVDSRVSCKNVECGYEQVPQESSLNAGCTRTLSVVRIFSMLYGDCDNSSAGKCERDRRVAIALIEEGFTDRVLLRDSLPAGVVVPLLEVLFRCRDEQELLDMPLDDPEMWSLIGRDDVYKNSQGARPGFSEVSSFKVDSLSALDLSDQSTPKSSKLDDKDKDGICPLEVTSSMLFPEDNRIREVGRLLRSSRPMYLNVPRAIEVTDHDYERMKQEKLLLLSRRSLALPLGRGMFTIGNLQPVPAEPLPLPEISLVSRVPPTNAMLALDTSEMETDMKVWPDFHNGVAAGLRLPLHMDSNDSISKITRTWIVYNRPDEAAAQSPNNGSNAANSNQPNPIHAYGGLLMALGLRGHLTALEMTDIFDYLTQGTVTTTVGVLLGMAVNMRGSCDVSVSKMLCLHIPSLIPQHFSAIDVASPVQAAAIAGAGLLYQGSSHRMMTEFLLNEIGKRPANDLNVVDREAYTLSCGIALGMVNLCRGEGTYNDGSGIGSAGLSDLRIEDRLCRYIVGGQDDAEIRRQREESDRLSLPSSSAANGNEKCSCIFEGNSINTHVTAPGATLALGLMYMMSGNTTIAAAIALPDTHFLLEYVRPDFLMLRVIARSLILWDDVKPSTEWIFSQLPKAAADGYEKMRTMAKNMSGGAPALVDEDQSFDRQAVRLIHVHVIAGACFSIGLRFAGTGNRDAAAAIFERVMELRDLRDGTDSVSCALRPPVPVLEMCLGCVAISLAMVMAGSGDLEVLRLLKVLRWRCDEQISYGSHLAFGTAIGLLFLGGGTCTLGREPEDIAALVMAFYPRFPASSTDNQYHLQALRNLYAIAVKERSFRAIDVDTGESVFVPLEVHFEDASNPPLKMTAPCLFFNTDAKPKELRVTSERYYPLTLSMNNSIPRSTIFVKRRSAHLSYLQDPHSQRSLLVQTGTFQGNKALDLIASFTDDQKVLAFAKHLCDLGQPVGSGSNGPFSVAGFCSRVLHESLLLDTQEALPLYLALRTTISSLQTGSFSVATQVWDFRIIKSYYEQRRQLQVSDSSPRLLNSEIVAYLLELLEKLLVGSGDTKLLVSASKASNRDGSVPIFFESQVNSLAVSSTSMDLS</sequence>
<evidence type="ECO:0000259" key="7">
    <source>
        <dbReference type="Pfam" id="PF18122"/>
    </source>
</evidence>